<reference evidence="12 13" key="1">
    <citation type="submission" date="2024-02" db="EMBL/GenBank/DDBJ databases">
        <title>High-quality chromosome-scale genome assembly of Pensacola bahiagrass (Paspalum notatum Flugge var. saurae).</title>
        <authorList>
            <person name="Vega J.M."/>
            <person name="Podio M."/>
            <person name="Orjuela J."/>
            <person name="Siena L.A."/>
            <person name="Pessino S.C."/>
            <person name="Combes M.C."/>
            <person name="Mariac C."/>
            <person name="Albertini E."/>
            <person name="Pupilli F."/>
            <person name="Ortiz J.P.A."/>
            <person name="Leblanc O."/>
        </authorList>
    </citation>
    <scope>NUCLEOTIDE SEQUENCE [LARGE SCALE GENOMIC DNA]</scope>
    <source>
        <strain evidence="12">R1</strain>
        <tissue evidence="12">Leaf</tissue>
    </source>
</reference>
<sequence length="145" mass="15135">MKVQCDVCAAEAASVFCCADEVALCDVCDRRVHRVNKLAGKHRRFSLLNLAPPSSSLLGSAQQPQPPLCDIYLPGEEGAPVLQGGPAGDPVPGLRRVRAHGQRAPHAPHSVPTHRRAPLPEPAACPAPPPQSEDEDSSCGAGACP</sequence>
<dbReference type="GO" id="GO:0006355">
    <property type="term" value="P:regulation of DNA-templated transcription"/>
    <property type="evidence" value="ECO:0007669"/>
    <property type="project" value="TreeGrafter"/>
</dbReference>
<evidence type="ECO:0000313" key="12">
    <source>
        <dbReference type="EMBL" id="WVZ60097.1"/>
    </source>
</evidence>
<feature type="domain" description="B box-type" evidence="11">
    <location>
        <begin position="1"/>
        <end position="47"/>
    </location>
</feature>
<keyword evidence="6" id="KW-0805">Transcription regulation</keyword>
<keyword evidence="13" id="KW-1185">Reference proteome</keyword>
<evidence type="ECO:0000259" key="11">
    <source>
        <dbReference type="PROSITE" id="PS50119"/>
    </source>
</evidence>
<evidence type="ECO:0000256" key="10">
    <source>
        <dbReference type="SAM" id="MobiDB-lite"/>
    </source>
</evidence>
<dbReference type="GO" id="GO:0009640">
    <property type="term" value="P:photomorphogenesis"/>
    <property type="evidence" value="ECO:0007669"/>
    <property type="project" value="TreeGrafter"/>
</dbReference>
<dbReference type="SMART" id="SM00336">
    <property type="entry name" value="BBOX"/>
    <property type="match status" value="1"/>
</dbReference>
<evidence type="ECO:0000256" key="2">
    <source>
        <dbReference type="ARBA" id="ARBA00022723"/>
    </source>
</evidence>
<dbReference type="CDD" id="cd19821">
    <property type="entry name" value="Bbox1_BBX-like"/>
    <property type="match status" value="1"/>
</dbReference>
<dbReference type="EMBL" id="CP144746">
    <property type="protein sequence ID" value="WVZ60097.1"/>
    <property type="molecule type" value="Genomic_DNA"/>
</dbReference>
<keyword evidence="7" id="KW-0804">Transcription</keyword>
<feature type="compositionally biased region" description="Pro residues" evidence="10">
    <location>
        <begin position="119"/>
        <end position="131"/>
    </location>
</feature>
<comment type="subcellular location">
    <subcellularLocation>
        <location evidence="1">Nucleus</location>
    </subcellularLocation>
</comment>
<keyword evidence="8" id="KW-0539">Nucleus</keyword>
<dbReference type="InterPro" id="IPR049808">
    <property type="entry name" value="CONSTANS-like_Bbox1"/>
</dbReference>
<dbReference type="PANTHER" id="PTHR31832:SF52">
    <property type="entry name" value="B-BOX ZINC FINGER PROTEIN 21"/>
    <property type="match status" value="1"/>
</dbReference>
<organism evidence="12 13">
    <name type="scientific">Paspalum notatum var. saurae</name>
    <dbReference type="NCBI Taxonomy" id="547442"/>
    <lineage>
        <taxon>Eukaryota</taxon>
        <taxon>Viridiplantae</taxon>
        <taxon>Streptophyta</taxon>
        <taxon>Embryophyta</taxon>
        <taxon>Tracheophyta</taxon>
        <taxon>Spermatophyta</taxon>
        <taxon>Magnoliopsida</taxon>
        <taxon>Liliopsida</taxon>
        <taxon>Poales</taxon>
        <taxon>Poaceae</taxon>
        <taxon>PACMAD clade</taxon>
        <taxon>Panicoideae</taxon>
        <taxon>Andropogonodae</taxon>
        <taxon>Paspaleae</taxon>
        <taxon>Paspalinae</taxon>
        <taxon>Paspalum</taxon>
    </lineage>
</organism>
<dbReference type="PROSITE" id="PS50119">
    <property type="entry name" value="ZF_BBOX"/>
    <property type="match status" value="1"/>
</dbReference>
<dbReference type="InterPro" id="IPR051979">
    <property type="entry name" value="B-box_zinc_finger"/>
</dbReference>
<evidence type="ECO:0000256" key="1">
    <source>
        <dbReference type="ARBA" id="ARBA00004123"/>
    </source>
</evidence>
<evidence type="ECO:0000256" key="3">
    <source>
        <dbReference type="ARBA" id="ARBA00022737"/>
    </source>
</evidence>
<dbReference type="InterPro" id="IPR000315">
    <property type="entry name" value="Znf_B-box"/>
</dbReference>
<keyword evidence="3" id="KW-0677">Repeat</keyword>
<evidence type="ECO:0000313" key="13">
    <source>
        <dbReference type="Proteomes" id="UP001341281"/>
    </source>
</evidence>
<keyword evidence="4 9" id="KW-0863">Zinc-finger</keyword>
<dbReference type="GO" id="GO:0005634">
    <property type="term" value="C:nucleus"/>
    <property type="evidence" value="ECO:0007669"/>
    <property type="project" value="UniProtKB-SubCell"/>
</dbReference>
<dbReference type="Proteomes" id="UP001341281">
    <property type="component" value="Chromosome 02"/>
</dbReference>
<evidence type="ECO:0000256" key="8">
    <source>
        <dbReference type="ARBA" id="ARBA00023242"/>
    </source>
</evidence>
<evidence type="ECO:0000256" key="4">
    <source>
        <dbReference type="ARBA" id="ARBA00022771"/>
    </source>
</evidence>
<proteinExistence type="predicted"/>
<gene>
    <name evidence="12" type="ORF">U9M48_010160</name>
</gene>
<feature type="region of interest" description="Disordered" evidence="10">
    <location>
        <begin position="79"/>
        <end position="145"/>
    </location>
</feature>
<name>A0AAQ3SSW6_PASNO</name>
<dbReference type="AlphaFoldDB" id="A0AAQ3SSW6"/>
<dbReference type="PANTHER" id="PTHR31832">
    <property type="entry name" value="B-BOX ZINC FINGER PROTEIN 22"/>
    <property type="match status" value="1"/>
</dbReference>
<keyword evidence="2" id="KW-0479">Metal-binding</keyword>
<dbReference type="Pfam" id="PF00643">
    <property type="entry name" value="zf-B_box"/>
    <property type="match status" value="1"/>
</dbReference>
<keyword evidence="5" id="KW-0862">Zinc</keyword>
<accession>A0AAQ3SSW6</accession>
<dbReference type="GO" id="GO:0008270">
    <property type="term" value="F:zinc ion binding"/>
    <property type="evidence" value="ECO:0007669"/>
    <property type="project" value="UniProtKB-KW"/>
</dbReference>
<evidence type="ECO:0000256" key="6">
    <source>
        <dbReference type="ARBA" id="ARBA00023015"/>
    </source>
</evidence>
<evidence type="ECO:0000256" key="5">
    <source>
        <dbReference type="ARBA" id="ARBA00022833"/>
    </source>
</evidence>
<protein>
    <recommendedName>
        <fullName evidence="11">B box-type domain-containing protein</fullName>
    </recommendedName>
</protein>
<evidence type="ECO:0000256" key="9">
    <source>
        <dbReference type="PROSITE-ProRule" id="PRU00024"/>
    </source>
</evidence>
<evidence type="ECO:0000256" key="7">
    <source>
        <dbReference type="ARBA" id="ARBA00023163"/>
    </source>
</evidence>